<dbReference type="PROSITE" id="PS50001">
    <property type="entry name" value="SH2"/>
    <property type="match status" value="1"/>
</dbReference>
<dbReference type="GO" id="GO:0005942">
    <property type="term" value="C:phosphatidylinositol 3-kinase complex"/>
    <property type="evidence" value="ECO:0007669"/>
    <property type="project" value="TreeGrafter"/>
</dbReference>
<evidence type="ECO:0008006" key="12">
    <source>
        <dbReference type="Google" id="ProtNLM"/>
    </source>
</evidence>
<organism evidence="10 11">
    <name type="scientific">Chiloscyllium punctatum</name>
    <name type="common">Brownbanded bambooshark</name>
    <name type="synonym">Hemiscyllium punctatum</name>
    <dbReference type="NCBI Taxonomy" id="137246"/>
    <lineage>
        <taxon>Eukaryota</taxon>
        <taxon>Metazoa</taxon>
        <taxon>Chordata</taxon>
        <taxon>Craniata</taxon>
        <taxon>Vertebrata</taxon>
        <taxon>Chondrichthyes</taxon>
        <taxon>Elasmobranchii</taxon>
        <taxon>Galeomorphii</taxon>
        <taxon>Galeoidea</taxon>
        <taxon>Orectolobiformes</taxon>
        <taxon>Hemiscylliidae</taxon>
        <taxon>Chiloscyllium</taxon>
    </lineage>
</organism>
<feature type="domain" description="SH2" evidence="8">
    <location>
        <begin position="56"/>
        <end position="112"/>
    </location>
</feature>
<dbReference type="SMART" id="SM00252">
    <property type="entry name" value="SH2"/>
    <property type="match status" value="1"/>
</dbReference>
<feature type="region of interest" description="Disordered" evidence="7">
    <location>
        <begin position="1"/>
        <end position="31"/>
    </location>
</feature>
<dbReference type="UniPathway" id="UPA00143"/>
<evidence type="ECO:0000259" key="8">
    <source>
        <dbReference type="PROSITE" id="PS50001"/>
    </source>
</evidence>
<evidence type="ECO:0000259" key="9">
    <source>
        <dbReference type="PROSITE" id="PS50225"/>
    </source>
</evidence>
<dbReference type="GO" id="GO:0035556">
    <property type="term" value="P:intracellular signal transduction"/>
    <property type="evidence" value="ECO:0007669"/>
    <property type="project" value="InterPro"/>
</dbReference>
<evidence type="ECO:0000256" key="6">
    <source>
        <dbReference type="PROSITE-ProRule" id="PRU00191"/>
    </source>
</evidence>
<dbReference type="PANTHER" id="PTHR10155:SF37">
    <property type="entry name" value="SUPPRESSOR OF CYTOKINE SIGNALLING 1-LIKE PROTEIN"/>
    <property type="match status" value="1"/>
</dbReference>
<dbReference type="SUPFAM" id="SSF55550">
    <property type="entry name" value="SH2 domain"/>
    <property type="match status" value="1"/>
</dbReference>
<keyword evidence="11" id="KW-1185">Reference proteome</keyword>
<evidence type="ECO:0000313" key="11">
    <source>
        <dbReference type="Proteomes" id="UP000287033"/>
    </source>
</evidence>
<dbReference type="GO" id="GO:0046935">
    <property type="term" value="F:1-phosphatidylinositol-3-kinase regulator activity"/>
    <property type="evidence" value="ECO:0007669"/>
    <property type="project" value="TreeGrafter"/>
</dbReference>
<dbReference type="Proteomes" id="UP000287033">
    <property type="component" value="Unassembled WGS sequence"/>
</dbReference>
<evidence type="ECO:0000313" key="10">
    <source>
        <dbReference type="EMBL" id="GCC37113.1"/>
    </source>
</evidence>
<dbReference type="InterPro" id="IPR001496">
    <property type="entry name" value="SOCS_box"/>
</dbReference>
<sequence>MVGGSTQLDALANARRPEPPRFQHCPPDQPTHFRPFRNREREIVNRTLRFLDESGFYWGPLTVAQAHALLMMEPVGTFLVRDSSQANHLFSLSVRAESGPVSMRILFEKEHFWFNGACFDCVVKLLEYCVDSTQVKPFRFDCGVSVVFSKPLRKNPILNLKQLCRKNIIGHFGIESVRQLPLVPRLQQYMEEFPFKL</sequence>
<dbReference type="InterPro" id="IPR036860">
    <property type="entry name" value="SH2_dom_sf"/>
</dbReference>
<name>A0A401T380_CHIPU</name>
<gene>
    <name evidence="10" type="ORF">chiPu_0015614</name>
</gene>
<dbReference type="PROSITE" id="PS50225">
    <property type="entry name" value="SOCS"/>
    <property type="match status" value="1"/>
</dbReference>
<comment type="pathway">
    <text evidence="1">Protein modification; protein ubiquitination.</text>
</comment>
<keyword evidence="4" id="KW-0833">Ubl conjugation pathway</keyword>
<evidence type="ECO:0000256" key="3">
    <source>
        <dbReference type="ARBA" id="ARBA00022700"/>
    </source>
</evidence>
<evidence type="ECO:0000256" key="4">
    <source>
        <dbReference type="ARBA" id="ARBA00022786"/>
    </source>
</evidence>
<comment type="caution">
    <text evidence="10">The sequence shown here is derived from an EMBL/GenBank/DDBJ whole genome shotgun (WGS) entry which is preliminary data.</text>
</comment>
<proteinExistence type="predicted"/>
<dbReference type="STRING" id="137246.A0A401T380"/>
<reference evidence="10 11" key="1">
    <citation type="journal article" date="2018" name="Nat. Ecol. Evol.">
        <title>Shark genomes provide insights into elasmobranch evolution and the origin of vertebrates.</title>
        <authorList>
            <person name="Hara Y"/>
            <person name="Yamaguchi K"/>
            <person name="Onimaru K"/>
            <person name="Kadota M"/>
            <person name="Koyanagi M"/>
            <person name="Keeley SD"/>
            <person name="Tatsumi K"/>
            <person name="Tanaka K"/>
            <person name="Motone F"/>
            <person name="Kageyama Y"/>
            <person name="Nozu R"/>
            <person name="Adachi N"/>
            <person name="Nishimura O"/>
            <person name="Nakagawa R"/>
            <person name="Tanegashima C"/>
            <person name="Kiyatake I"/>
            <person name="Matsumoto R"/>
            <person name="Murakumo K"/>
            <person name="Nishida K"/>
            <person name="Terakita A"/>
            <person name="Kuratani S"/>
            <person name="Sato K"/>
            <person name="Hyodo S Kuraku.S."/>
        </authorList>
    </citation>
    <scope>NUCLEOTIDE SEQUENCE [LARGE SCALE GENOMIC DNA]</scope>
</reference>
<protein>
    <recommendedName>
        <fullName evidence="12">Suppressor of cytokine signaling 1</fullName>
    </recommendedName>
</protein>
<feature type="domain" description="SOCS box" evidence="9">
    <location>
        <begin position="147"/>
        <end position="196"/>
    </location>
</feature>
<dbReference type="Pfam" id="PF00017">
    <property type="entry name" value="SH2"/>
    <property type="match status" value="1"/>
</dbReference>
<keyword evidence="5 6" id="KW-0727">SH2 domain</keyword>
<dbReference type="AlphaFoldDB" id="A0A401T380"/>
<dbReference type="GO" id="GO:0009968">
    <property type="term" value="P:negative regulation of signal transduction"/>
    <property type="evidence" value="ECO:0007669"/>
    <property type="project" value="UniProtKB-KW"/>
</dbReference>
<evidence type="ECO:0000256" key="7">
    <source>
        <dbReference type="SAM" id="MobiDB-lite"/>
    </source>
</evidence>
<evidence type="ECO:0000256" key="2">
    <source>
        <dbReference type="ARBA" id="ARBA00022604"/>
    </source>
</evidence>
<dbReference type="InterPro" id="IPR036036">
    <property type="entry name" value="SOCS_box-like_dom_sf"/>
</dbReference>
<keyword evidence="3" id="KW-0734">Signal transduction inhibitor</keyword>
<dbReference type="PANTHER" id="PTHR10155">
    <property type="entry name" value="PHOSPHATIDYLINOSITOL 3-KINASE REGULATORY SUBUNIT"/>
    <property type="match status" value="1"/>
</dbReference>
<accession>A0A401T380</accession>
<dbReference type="OMA" id="GGSLGMC"/>
<dbReference type="EMBL" id="BEZZ01000943">
    <property type="protein sequence ID" value="GCC37113.1"/>
    <property type="molecule type" value="Genomic_DNA"/>
</dbReference>
<evidence type="ECO:0000256" key="5">
    <source>
        <dbReference type="ARBA" id="ARBA00022999"/>
    </source>
</evidence>
<dbReference type="OrthoDB" id="10063348at2759"/>
<dbReference type="GO" id="GO:0046854">
    <property type="term" value="P:phosphatidylinositol phosphate biosynthetic process"/>
    <property type="evidence" value="ECO:0007669"/>
    <property type="project" value="TreeGrafter"/>
</dbReference>
<dbReference type="Gene3D" id="3.30.505.10">
    <property type="entry name" value="SH2 domain"/>
    <property type="match status" value="1"/>
</dbReference>
<dbReference type="SUPFAM" id="SSF158235">
    <property type="entry name" value="SOCS box-like"/>
    <property type="match status" value="1"/>
</dbReference>
<dbReference type="InterPro" id="IPR000980">
    <property type="entry name" value="SH2"/>
</dbReference>
<evidence type="ECO:0000256" key="1">
    <source>
        <dbReference type="ARBA" id="ARBA00004906"/>
    </source>
</evidence>
<keyword evidence="2" id="KW-0341">Growth regulation</keyword>
<dbReference type="GO" id="GO:0016567">
    <property type="term" value="P:protein ubiquitination"/>
    <property type="evidence" value="ECO:0007669"/>
    <property type="project" value="UniProtKB-UniPathway"/>
</dbReference>